<evidence type="ECO:0000313" key="3">
    <source>
        <dbReference type="EMBL" id="MDQ2095302.1"/>
    </source>
</evidence>
<reference evidence="3" key="2">
    <citation type="submission" date="2023-04" db="EMBL/GenBank/DDBJ databases">
        <title>'Rhodoalgimonas zhirmunskyi' gen. nov., isolated from a red alga.</title>
        <authorList>
            <person name="Nedashkovskaya O.I."/>
            <person name="Otstavnykh N.Y."/>
            <person name="Bystritskaya E.P."/>
            <person name="Balabanova L.A."/>
            <person name="Isaeva M.P."/>
        </authorList>
    </citation>
    <scope>NUCLEOTIDE SEQUENCE</scope>
    <source>
        <strain evidence="3">10Alg 79</strain>
    </source>
</reference>
<gene>
    <name evidence="3" type="ORF">NOI20_14380</name>
</gene>
<sequence length="1077" mass="113303">MKPSFALSLSFEGIGLLHRSFPGWNRVGEVALDSPDLPGALAVLRETAEQINGALTCKLVIPNDQIKYLSLDLGVMSETERRDVIRAALDGATPYPVDELIYDWSVEGQQTQIAAVARDTLREAEDFATAHGFNPVSFAAIPSEGAFSGEPFFGQTKIASALLAPGEEVQRDMAPIRVTGVARLPDSEFTPDVGSEIGTEVGPEVGPELKPELEQQPEPASGLEPEPEPHSTHSEDIESAAPSIDEATAPPPAEASPSDAAATTPQTDESQTPYAPEPIGTDAPIAALDTQQTVPTEDQPSQDGLNPAPVFVSSLAETEDHLQDQQENLSEDTSSATAATDTPPLTFAHKPPEDLFPEESEAKDGLGTADLSENPAPDTDTADSTYESPDAPALSFSTIRAERDGFDDLAESSPVLGGVTRDDRGHENDHGPRLTAPTLPIEDDLDEETTALNGPEIARVEPALTTFSSGEDAFDDLPAMPPLENAATPTFALEDPPEFAQGASPQDLWPEDTSWHADEQAPQLSEDRPTGETLAAVANSSPTASERLSAVGRTGGAMASSLASGMRASLAARAERRAEAARAAEAAQAATLPDPRTEEQRMTVFGARKSPDEAPRVGGKPRYLGLVLTLVLLVFLAGVAAWASIFGDESVSRFFRSPPQVADTLPQDSEADTLRDLAAEGGEAETLLPPDDAVQTAAVAPSSEPQLRPQPARPHALTEEEAQARYAVTGVWQRAPNGPGLPDQESADDLYTASIDPSIDAQDALALPDAPGLASDALPGNIGPTLAPGLRFEFDERGLVLATPEGTLNPEGVLIYAGKPPRVPDAARDQNAEQAPNDTADPETLRLSGIRPKPRPEGLVEESERQNLGGLTRNELAGKRPKLRPAQPFNEAQKAAIAAAVAETQATAQAEAIAEAAAEAATAAQAATPEAEPAAADPLAGGTALAVSQSRAPKLRPGNFSRIVERTVQAENTEPAETTRVAAAVPRNQAVAPAAPSKATVAKAATVRNQLNLRRVNLIGVYGKPSARRALVRLANGRYKKVKVGDRLDGGQVQAIGEQELRYSKGGRNVVLKMPRG</sequence>
<dbReference type="EMBL" id="JANFFA010000004">
    <property type="protein sequence ID" value="MDQ2095302.1"/>
    <property type="molecule type" value="Genomic_DNA"/>
</dbReference>
<dbReference type="RefSeq" id="WP_317626925.1">
    <property type="nucleotide sequence ID" value="NZ_JANFFA010000004.1"/>
</dbReference>
<feature type="compositionally biased region" description="Low complexity" evidence="1">
    <location>
        <begin position="255"/>
        <end position="265"/>
    </location>
</feature>
<evidence type="ECO:0000256" key="2">
    <source>
        <dbReference type="SAM" id="Phobius"/>
    </source>
</evidence>
<accession>A0AAJ1X870</accession>
<dbReference type="SUPFAM" id="SSF53067">
    <property type="entry name" value="Actin-like ATPase domain"/>
    <property type="match status" value="1"/>
</dbReference>
<dbReference type="AlphaFoldDB" id="A0AAJ1X870"/>
<dbReference type="Proteomes" id="UP001227162">
    <property type="component" value="Unassembled WGS sequence"/>
</dbReference>
<feature type="compositionally biased region" description="Basic and acidic residues" evidence="1">
    <location>
        <begin position="227"/>
        <end position="236"/>
    </location>
</feature>
<feature type="region of interest" description="Disordered" evidence="1">
    <location>
        <begin position="185"/>
        <end position="444"/>
    </location>
</feature>
<evidence type="ECO:0000256" key="1">
    <source>
        <dbReference type="SAM" id="MobiDB-lite"/>
    </source>
</evidence>
<protein>
    <recommendedName>
        <fullName evidence="5">Type IV pilus biogenesis</fullName>
    </recommendedName>
</protein>
<comment type="caution">
    <text evidence="3">The sequence shown here is derived from an EMBL/GenBank/DDBJ whole genome shotgun (WGS) entry which is preliminary data.</text>
</comment>
<keyword evidence="4" id="KW-1185">Reference proteome</keyword>
<evidence type="ECO:0008006" key="5">
    <source>
        <dbReference type="Google" id="ProtNLM"/>
    </source>
</evidence>
<proteinExistence type="predicted"/>
<feature type="transmembrane region" description="Helical" evidence="2">
    <location>
        <begin position="623"/>
        <end position="646"/>
    </location>
</feature>
<keyword evidence="2" id="KW-0472">Membrane</keyword>
<feature type="compositionally biased region" description="Basic and acidic residues" evidence="1">
    <location>
        <begin position="420"/>
        <end position="432"/>
    </location>
</feature>
<feature type="compositionally biased region" description="Basic and acidic residues" evidence="1">
    <location>
        <begin position="513"/>
        <end position="530"/>
    </location>
</feature>
<feature type="compositionally biased region" description="Low complexity" evidence="1">
    <location>
        <begin position="332"/>
        <end position="342"/>
    </location>
</feature>
<reference evidence="3" key="1">
    <citation type="submission" date="2022-07" db="EMBL/GenBank/DDBJ databases">
        <authorList>
            <person name="Otstavnykh N."/>
            <person name="Isaeva M."/>
            <person name="Bystritskaya E."/>
        </authorList>
    </citation>
    <scope>NUCLEOTIDE SEQUENCE</scope>
    <source>
        <strain evidence="3">10Alg 79</strain>
    </source>
</reference>
<feature type="compositionally biased region" description="Basic and acidic residues" evidence="1">
    <location>
        <begin position="854"/>
        <end position="865"/>
    </location>
</feature>
<feature type="region of interest" description="Disordered" evidence="1">
    <location>
        <begin position="820"/>
        <end position="881"/>
    </location>
</feature>
<feature type="region of interest" description="Disordered" evidence="1">
    <location>
        <begin position="699"/>
        <end position="718"/>
    </location>
</feature>
<dbReference type="Gene3D" id="3.30.420.380">
    <property type="match status" value="1"/>
</dbReference>
<organism evidence="3 4">
    <name type="scientific">Rhodalgimonas zhirmunskyi</name>
    <dbReference type="NCBI Taxonomy" id="2964767"/>
    <lineage>
        <taxon>Bacteria</taxon>
        <taxon>Pseudomonadati</taxon>
        <taxon>Pseudomonadota</taxon>
        <taxon>Alphaproteobacteria</taxon>
        <taxon>Rhodobacterales</taxon>
        <taxon>Roseobacteraceae</taxon>
        <taxon>Rhodalgimonas</taxon>
    </lineage>
</organism>
<feature type="region of interest" description="Disordered" evidence="1">
    <location>
        <begin position="499"/>
        <end position="545"/>
    </location>
</feature>
<keyword evidence="2" id="KW-1133">Transmembrane helix</keyword>
<keyword evidence="2" id="KW-0812">Transmembrane</keyword>
<evidence type="ECO:0000313" key="4">
    <source>
        <dbReference type="Proteomes" id="UP001227162"/>
    </source>
</evidence>
<dbReference type="InterPro" id="IPR043129">
    <property type="entry name" value="ATPase_NBD"/>
</dbReference>
<feature type="compositionally biased region" description="Polar residues" evidence="1">
    <location>
        <begin position="289"/>
        <end position="304"/>
    </location>
</feature>
<name>A0AAJ1X870_9RHOB</name>